<dbReference type="InParanoid" id="D8QR42"/>
<dbReference type="Gramene" id="EFJ38557">
    <property type="protein sequence ID" value="EFJ38557"/>
    <property type="gene ID" value="SELMODRAFT_402575"/>
</dbReference>
<reference evidence="2 3" key="1">
    <citation type="journal article" date="2011" name="Science">
        <title>The Selaginella genome identifies genetic changes associated with the evolution of vascular plants.</title>
        <authorList>
            <person name="Banks J.A."/>
            <person name="Nishiyama T."/>
            <person name="Hasebe M."/>
            <person name="Bowman J.L."/>
            <person name="Gribskov M."/>
            <person name="dePamphilis C."/>
            <person name="Albert V.A."/>
            <person name="Aono N."/>
            <person name="Aoyama T."/>
            <person name="Ambrose B.A."/>
            <person name="Ashton N.W."/>
            <person name="Axtell M.J."/>
            <person name="Barker E."/>
            <person name="Barker M.S."/>
            <person name="Bennetzen J.L."/>
            <person name="Bonawitz N.D."/>
            <person name="Chapple C."/>
            <person name="Cheng C."/>
            <person name="Correa L.G."/>
            <person name="Dacre M."/>
            <person name="DeBarry J."/>
            <person name="Dreyer I."/>
            <person name="Elias M."/>
            <person name="Engstrom E.M."/>
            <person name="Estelle M."/>
            <person name="Feng L."/>
            <person name="Finet C."/>
            <person name="Floyd S.K."/>
            <person name="Frommer W.B."/>
            <person name="Fujita T."/>
            <person name="Gramzow L."/>
            <person name="Gutensohn M."/>
            <person name="Harholt J."/>
            <person name="Hattori M."/>
            <person name="Heyl A."/>
            <person name="Hirai T."/>
            <person name="Hiwatashi Y."/>
            <person name="Ishikawa M."/>
            <person name="Iwata M."/>
            <person name="Karol K.G."/>
            <person name="Koehler B."/>
            <person name="Kolukisaoglu U."/>
            <person name="Kubo M."/>
            <person name="Kurata T."/>
            <person name="Lalonde S."/>
            <person name="Li K."/>
            <person name="Li Y."/>
            <person name="Litt A."/>
            <person name="Lyons E."/>
            <person name="Manning G."/>
            <person name="Maruyama T."/>
            <person name="Michael T.P."/>
            <person name="Mikami K."/>
            <person name="Miyazaki S."/>
            <person name="Morinaga S."/>
            <person name="Murata T."/>
            <person name="Mueller-Roeber B."/>
            <person name="Nelson D.R."/>
            <person name="Obara M."/>
            <person name="Oguri Y."/>
            <person name="Olmstead R.G."/>
            <person name="Onodera N."/>
            <person name="Petersen B.L."/>
            <person name="Pils B."/>
            <person name="Prigge M."/>
            <person name="Rensing S.A."/>
            <person name="Riano-Pachon D.M."/>
            <person name="Roberts A.W."/>
            <person name="Sato Y."/>
            <person name="Scheller H.V."/>
            <person name="Schulz B."/>
            <person name="Schulz C."/>
            <person name="Shakirov E.V."/>
            <person name="Shibagaki N."/>
            <person name="Shinohara N."/>
            <person name="Shippen D.E."/>
            <person name="Soerensen I."/>
            <person name="Sotooka R."/>
            <person name="Sugimoto N."/>
            <person name="Sugita M."/>
            <person name="Sumikawa N."/>
            <person name="Tanurdzic M."/>
            <person name="Theissen G."/>
            <person name="Ulvskov P."/>
            <person name="Wakazuki S."/>
            <person name="Weng J.K."/>
            <person name="Willats W.W."/>
            <person name="Wipf D."/>
            <person name="Wolf P.G."/>
            <person name="Yang L."/>
            <person name="Zimmer A.D."/>
            <person name="Zhu Q."/>
            <person name="Mitros T."/>
            <person name="Hellsten U."/>
            <person name="Loque D."/>
            <person name="Otillar R."/>
            <person name="Salamov A."/>
            <person name="Schmutz J."/>
            <person name="Shapiro H."/>
            <person name="Lindquist E."/>
            <person name="Lucas S."/>
            <person name="Rokhsar D."/>
            <person name="Grigoriev I.V."/>
        </authorList>
    </citation>
    <scope>NUCLEOTIDE SEQUENCE [LARGE SCALE GENOMIC DNA]</scope>
</reference>
<dbReference type="AlphaFoldDB" id="D8QR42"/>
<gene>
    <name evidence="2" type="ORF">SELMODRAFT_402575</name>
</gene>
<dbReference type="KEGG" id="smo:SELMODRAFT_402575"/>
<proteinExistence type="predicted"/>
<accession>D8QR42</accession>
<dbReference type="EMBL" id="GL377565">
    <property type="protein sequence ID" value="EFJ38557.1"/>
    <property type="molecule type" value="Genomic_DNA"/>
</dbReference>
<feature type="compositionally biased region" description="Basic and acidic residues" evidence="1">
    <location>
        <begin position="20"/>
        <end position="31"/>
    </location>
</feature>
<dbReference type="InterPro" id="IPR011990">
    <property type="entry name" value="TPR-like_helical_dom_sf"/>
</dbReference>
<evidence type="ECO:0000313" key="2">
    <source>
        <dbReference type="EMBL" id="EFJ38557.1"/>
    </source>
</evidence>
<dbReference type="Proteomes" id="UP000001514">
    <property type="component" value="Unassembled WGS sequence"/>
</dbReference>
<feature type="region of interest" description="Disordered" evidence="1">
    <location>
        <begin position="17"/>
        <end position="36"/>
    </location>
</feature>
<dbReference type="HOGENOM" id="CLU_1565525_0_0_1"/>
<protein>
    <recommendedName>
        <fullName evidence="4">Pentatricopeptide repeat-containing protein</fullName>
    </recommendedName>
</protein>
<name>D8QR42_SELML</name>
<evidence type="ECO:0008006" key="4">
    <source>
        <dbReference type="Google" id="ProtNLM"/>
    </source>
</evidence>
<evidence type="ECO:0000256" key="1">
    <source>
        <dbReference type="SAM" id="MobiDB-lite"/>
    </source>
</evidence>
<keyword evidence="3" id="KW-1185">Reference proteome</keyword>
<evidence type="ECO:0000313" key="3">
    <source>
        <dbReference type="Proteomes" id="UP000001514"/>
    </source>
</evidence>
<dbReference type="eggNOG" id="KOG4197">
    <property type="taxonomic scope" value="Eukaryota"/>
</dbReference>
<organism evidence="3">
    <name type="scientific">Selaginella moellendorffii</name>
    <name type="common">Spikemoss</name>
    <dbReference type="NCBI Taxonomy" id="88036"/>
    <lineage>
        <taxon>Eukaryota</taxon>
        <taxon>Viridiplantae</taxon>
        <taxon>Streptophyta</taxon>
        <taxon>Embryophyta</taxon>
        <taxon>Tracheophyta</taxon>
        <taxon>Lycopodiopsida</taxon>
        <taxon>Selaginellales</taxon>
        <taxon>Selaginellaceae</taxon>
        <taxon>Selaginella</taxon>
    </lineage>
</organism>
<dbReference type="Gene3D" id="1.25.40.10">
    <property type="entry name" value="Tetratricopeptide repeat domain"/>
    <property type="match status" value="1"/>
</dbReference>
<sequence>MAVTAFTPRKLAIRVAEQTGHQERRARKPDDTLPTSNSMNMLEAYIVNGKIKEGRAFFDGAGKRDVKTWNIMLLAYTRGLMDEAKELFKMAKDPAVHPWVTMIEGPWRQPSVFHSIEEENLESWSLMVSGLATKGKYAAAEACDARQSPSLRAWSPLASLCRTNEAASRRL</sequence>